<dbReference type="InterPro" id="IPR050139">
    <property type="entry name" value="GMP_reductase"/>
</dbReference>
<dbReference type="SMART" id="SM01240">
    <property type="entry name" value="IMPDH"/>
    <property type="match status" value="1"/>
</dbReference>
<dbReference type="PANTHER" id="PTHR43170:SF5">
    <property type="entry name" value="GMP REDUCTASE"/>
    <property type="match status" value="1"/>
</dbReference>
<dbReference type="Gene3D" id="3.20.20.70">
    <property type="entry name" value="Aldolase class I"/>
    <property type="match status" value="1"/>
</dbReference>
<evidence type="ECO:0000256" key="4">
    <source>
        <dbReference type="ARBA" id="ARBA00022857"/>
    </source>
</evidence>
<dbReference type="PROSITE" id="PS00487">
    <property type="entry name" value="IMP_DH_GMP_RED"/>
    <property type="match status" value="1"/>
</dbReference>
<dbReference type="GO" id="GO:0009117">
    <property type="term" value="P:nucleotide metabolic process"/>
    <property type="evidence" value="ECO:0007669"/>
    <property type="project" value="InterPro"/>
</dbReference>
<keyword evidence="5" id="KW-0630">Potassium</keyword>
<dbReference type="GO" id="GO:1902560">
    <property type="term" value="C:GMP reductase complex"/>
    <property type="evidence" value="ECO:0007669"/>
    <property type="project" value="InterPro"/>
</dbReference>
<dbReference type="EC" id="1.7.1.7" evidence="1"/>
<organism evidence="11">
    <name type="scientific">viral metagenome</name>
    <dbReference type="NCBI Taxonomy" id="1070528"/>
    <lineage>
        <taxon>unclassified sequences</taxon>
        <taxon>metagenomes</taxon>
        <taxon>organismal metagenomes</taxon>
    </lineage>
</organism>
<reference evidence="11" key="1">
    <citation type="journal article" date="2020" name="Nature">
        <title>Giant virus diversity and host interactions through global metagenomics.</title>
        <authorList>
            <person name="Schulz F."/>
            <person name="Roux S."/>
            <person name="Paez-Espino D."/>
            <person name="Jungbluth S."/>
            <person name="Walsh D.A."/>
            <person name="Denef V.J."/>
            <person name="McMahon K.D."/>
            <person name="Konstantinidis K.T."/>
            <person name="Eloe-Fadrosh E.A."/>
            <person name="Kyrpides N.C."/>
            <person name="Woyke T."/>
        </authorList>
    </citation>
    <scope>NUCLEOTIDE SEQUENCE</scope>
    <source>
        <strain evidence="11">GVMAG-M-3300020595-32</strain>
    </source>
</reference>
<protein>
    <recommendedName>
        <fullName evidence="2">GMP reductase</fullName>
        <ecNumber evidence="1">1.7.1.7</ecNumber>
    </recommendedName>
    <alternativeName>
        <fullName evidence="7">Guanosine 5'-monophosphate oxidoreductase</fullName>
    </alternativeName>
</protein>
<dbReference type="AlphaFoldDB" id="A0A6C0CEU8"/>
<dbReference type="NCBIfam" id="TIGR01305">
    <property type="entry name" value="GMP_reduct_1"/>
    <property type="match status" value="1"/>
</dbReference>
<evidence type="ECO:0000256" key="3">
    <source>
        <dbReference type="ARBA" id="ARBA00022723"/>
    </source>
</evidence>
<dbReference type="InterPro" id="IPR005993">
    <property type="entry name" value="GMPR"/>
</dbReference>
<evidence type="ECO:0000313" key="11">
    <source>
        <dbReference type="EMBL" id="QHT02827.1"/>
    </source>
</evidence>
<dbReference type="PANTHER" id="PTHR43170">
    <property type="entry name" value="GMP REDUCTASE"/>
    <property type="match status" value="1"/>
</dbReference>
<evidence type="ECO:0000259" key="10">
    <source>
        <dbReference type="Pfam" id="PF00478"/>
    </source>
</evidence>
<dbReference type="GO" id="GO:0046872">
    <property type="term" value="F:metal ion binding"/>
    <property type="evidence" value="ECO:0007669"/>
    <property type="project" value="UniProtKB-KW"/>
</dbReference>
<dbReference type="InterPro" id="IPR001093">
    <property type="entry name" value="IMP_DH_GMPRt"/>
</dbReference>
<dbReference type="InterPro" id="IPR015875">
    <property type="entry name" value="IMP_DH/GMP_Rdtase_CS"/>
</dbReference>
<keyword evidence="4" id="KW-0521">NADP</keyword>
<evidence type="ECO:0000256" key="6">
    <source>
        <dbReference type="ARBA" id="ARBA00023002"/>
    </source>
</evidence>
<dbReference type="CDD" id="cd00381">
    <property type="entry name" value="IMPDH"/>
    <property type="match status" value="1"/>
</dbReference>
<dbReference type="FunFam" id="3.20.20.70:FF:000012">
    <property type="entry name" value="GMP reductase"/>
    <property type="match status" value="1"/>
</dbReference>
<comment type="catalytic activity">
    <reaction evidence="9">
        <text>IMP + NH4(+) + NADP(+) = GMP + NADPH + 2 H(+)</text>
        <dbReference type="Rhea" id="RHEA:17185"/>
        <dbReference type="ChEBI" id="CHEBI:15378"/>
        <dbReference type="ChEBI" id="CHEBI:28938"/>
        <dbReference type="ChEBI" id="CHEBI:57783"/>
        <dbReference type="ChEBI" id="CHEBI:58053"/>
        <dbReference type="ChEBI" id="CHEBI:58115"/>
        <dbReference type="ChEBI" id="CHEBI:58349"/>
        <dbReference type="EC" id="1.7.1.7"/>
    </reaction>
</comment>
<dbReference type="PIRSF" id="PIRSF000235">
    <property type="entry name" value="GMP_reductase"/>
    <property type="match status" value="1"/>
</dbReference>
<keyword evidence="6" id="KW-0560">Oxidoreductase</keyword>
<proteinExistence type="inferred from homology"/>
<name>A0A6C0CEU8_9ZZZZ</name>
<evidence type="ECO:0000256" key="8">
    <source>
        <dbReference type="ARBA" id="ARBA00037691"/>
    </source>
</evidence>
<evidence type="ECO:0000256" key="5">
    <source>
        <dbReference type="ARBA" id="ARBA00022958"/>
    </source>
</evidence>
<dbReference type="InterPro" id="IPR013785">
    <property type="entry name" value="Aldolase_TIM"/>
</dbReference>
<evidence type="ECO:0000256" key="9">
    <source>
        <dbReference type="ARBA" id="ARBA00048616"/>
    </source>
</evidence>
<dbReference type="SUPFAM" id="SSF51412">
    <property type="entry name" value="Inosine monophosphate dehydrogenase (IMPDH)"/>
    <property type="match status" value="1"/>
</dbReference>
<evidence type="ECO:0000256" key="7">
    <source>
        <dbReference type="ARBA" id="ARBA00030699"/>
    </source>
</evidence>
<evidence type="ECO:0000256" key="2">
    <source>
        <dbReference type="ARBA" id="ARBA00015800"/>
    </source>
</evidence>
<dbReference type="Pfam" id="PF00478">
    <property type="entry name" value="IMPDH"/>
    <property type="match status" value="1"/>
</dbReference>
<dbReference type="HAMAP" id="MF_00596">
    <property type="entry name" value="GMP_reduct_type1"/>
    <property type="match status" value="1"/>
</dbReference>
<feature type="domain" description="IMP dehydrogenase/GMP reductase" evidence="10">
    <location>
        <begin position="9"/>
        <end position="342"/>
    </location>
</feature>
<dbReference type="GO" id="GO:0003920">
    <property type="term" value="F:GMP reductase activity"/>
    <property type="evidence" value="ECO:0007669"/>
    <property type="project" value="UniProtKB-EC"/>
</dbReference>
<dbReference type="EMBL" id="MN739402">
    <property type="protein sequence ID" value="QHT02827.1"/>
    <property type="molecule type" value="Genomic_DNA"/>
</dbReference>
<dbReference type="NCBIfam" id="NF003470">
    <property type="entry name" value="PRK05096.1"/>
    <property type="match status" value="1"/>
</dbReference>
<sequence>MYLENDIKLDFKDVLIKPKRSNLNSRSDVNLEREFTFKHSSFKWLGVPIMVSNMDCTGTFEMAAAVQKHKMFTCIHKYYSVEEWLSFKTALQLTDNTDVLNYVAVSSGSKEEDYEKLQSILKAIPEINFICLDVANGYTEHFVSFVMRVRLAYPDKVIIAGSVVTREMTEELLIKGADIVKVGIGPGSVCTTRKKTGVGYPQLSAVIECADAAHGLNGHILSDGGCNVPGDFGKAYGAGADFIMSGGMFSGHKESGGEIVEEGGKMFKEFYGMSSSTAMHKHSGGVAAYRTSEGKRVLIPYKGLVEGTVLDILGGIRSTCTYVGASELKHLSKRTTFIRVSQQLNEVYGKV</sequence>
<accession>A0A6C0CEU8</accession>
<evidence type="ECO:0000256" key="1">
    <source>
        <dbReference type="ARBA" id="ARBA00012678"/>
    </source>
</evidence>
<comment type="function">
    <text evidence="8">Catalyzes the irreversible NADPH-dependent deamination of GMP to IMP. It functions in the conversion of nucleobase, nucleoside and nucleotide derivatives of G to A nucleotides, and in maintaining the intracellular balance of A and G nucleotides.</text>
</comment>
<keyword evidence="3" id="KW-0479">Metal-binding</keyword>